<keyword evidence="6" id="KW-0925">Oxylipin biosynthesis</keyword>
<evidence type="ECO:0000256" key="10">
    <source>
        <dbReference type="ARBA" id="ARBA00023160"/>
    </source>
</evidence>
<dbReference type="Pfam" id="PF00724">
    <property type="entry name" value="Oxidored_FMN"/>
    <property type="match status" value="1"/>
</dbReference>
<keyword evidence="3" id="KW-0444">Lipid biosynthesis</keyword>
<evidence type="ECO:0000313" key="13">
    <source>
        <dbReference type="Proteomes" id="UP001327560"/>
    </source>
</evidence>
<evidence type="ECO:0000256" key="9">
    <source>
        <dbReference type="ARBA" id="ARBA00023098"/>
    </source>
</evidence>
<keyword evidence="13" id="KW-1185">Reference proteome</keyword>
<dbReference type="InterPro" id="IPR001155">
    <property type="entry name" value="OxRdtase_FMN_N"/>
</dbReference>
<evidence type="ECO:0000256" key="6">
    <source>
        <dbReference type="ARBA" id="ARBA00022767"/>
    </source>
</evidence>
<evidence type="ECO:0000256" key="2">
    <source>
        <dbReference type="ARBA" id="ARBA00005979"/>
    </source>
</evidence>
<evidence type="ECO:0000256" key="5">
    <source>
        <dbReference type="ARBA" id="ARBA00022643"/>
    </source>
</evidence>
<dbReference type="GO" id="GO:0006633">
    <property type="term" value="P:fatty acid biosynthetic process"/>
    <property type="evidence" value="ECO:0007669"/>
    <property type="project" value="UniProtKB-KW"/>
</dbReference>
<protein>
    <submittedName>
        <fullName evidence="12">12-oxophytodienoate reductase 1-like</fullName>
    </submittedName>
</protein>
<keyword evidence="4" id="KW-0285">Flavoprotein</keyword>
<dbReference type="PANTHER" id="PTHR22893">
    <property type="entry name" value="NADH OXIDOREDUCTASE-RELATED"/>
    <property type="match status" value="1"/>
</dbReference>
<dbReference type="InterPro" id="IPR013785">
    <property type="entry name" value="Aldolase_TIM"/>
</dbReference>
<comment type="cofactor">
    <cofactor evidence="1">
        <name>FMN</name>
        <dbReference type="ChEBI" id="CHEBI:58210"/>
    </cofactor>
</comment>
<keyword evidence="5" id="KW-0288">FMN</keyword>
<dbReference type="GO" id="GO:0031408">
    <property type="term" value="P:oxylipin biosynthetic process"/>
    <property type="evidence" value="ECO:0007669"/>
    <property type="project" value="UniProtKB-KW"/>
</dbReference>
<proteinExistence type="inferred from homology"/>
<evidence type="ECO:0000259" key="11">
    <source>
        <dbReference type="Pfam" id="PF00724"/>
    </source>
</evidence>
<feature type="domain" description="NADH:flavin oxidoreductase/NADH oxidase N-terminal" evidence="11">
    <location>
        <begin position="6"/>
        <end position="68"/>
    </location>
</feature>
<dbReference type="Gene3D" id="3.20.20.70">
    <property type="entry name" value="Aldolase class I"/>
    <property type="match status" value="1"/>
</dbReference>
<reference evidence="12 13" key="1">
    <citation type="submission" date="2023-10" db="EMBL/GenBank/DDBJ databases">
        <title>Chromosome-scale genome assembly provides insights into flower coloration mechanisms of Canna indica.</title>
        <authorList>
            <person name="Li C."/>
        </authorList>
    </citation>
    <scope>NUCLEOTIDE SEQUENCE [LARGE SCALE GENOMIC DNA]</scope>
    <source>
        <tissue evidence="12">Flower</tissue>
    </source>
</reference>
<evidence type="ECO:0000256" key="7">
    <source>
        <dbReference type="ARBA" id="ARBA00022832"/>
    </source>
</evidence>
<dbReference type="GO" id="GO:0010181">
    <property type="term" value="F:FMN binding"/>
    <property type="evidence" value="ECO:0007669"/>
    <property type="project" value="InterPro"/>
</dbReference>
<dbReference type="Proteomes" id="UP001327560">
    <property type="component" value="Chromosome 3"/>
</dbReference>
<evidence type="ECO:0000313" key="12">
    <source>
        <dbReference type="EMBL" id="WOL01591.1"/>
    </source>
</evidence>
<evidence type="ECO:0000256" key="1">
    <source>
        <dbReference type="ARBA" id="ARBA00001917"/>
    </source>
</evidence>
<keyword evidence="10" id="KW-0275">Fatty acid biosynthesis</keyword>
<evidence type="ECO:0000256" key="8">
    <source>
        <dbReference type="ARBA" id="ARBA00022857"/>
    </source>
</evidence>
<sequence length="119" mass="13457">MDESTEVFSPPRRLIIDEIPGIIDDYRAASRYTTEAGFEIHNAYFDLIEQFMKGSANHRSDEYNDNLERADRVGMQLSSFADFTECSDSDPEALGLYIARELSKGRDFVLPHIGAEDGD</sequence>
<dbReference type="EMBL" id="CP136892">
    <property type="protein sequence ID" value="WOL01591.1"/>
    <property type="molecule type" value="Genomic_DNA"/>
</dbReference>
<dbReference type="SUPFAM" id="SSF51395">
    <property type="entry name" value="FMN-linked oxidoreductases"/>
    <property type="match status" value="1"/>
</dbReference>
<evidence type="ECO:0000256" key="4">
    <source>
        <dbReference type="ARBA" id="ARBA00022630"/>
    </source>
</evidence>
<comment type="similarity">
    <text evidence="2">Belongs to the NADH:flavin oxidoreductase/NADH oxidase family.</text>
</comment>
<name>A0AAQ3Q9S2_9LILI</name>
<gene>
    <name evidence="12" type="ORF">Cni_G10308</name>
</gene>
<keyword evidence="9" id="KW-0443">Lipid metabolism</keyword>
<dbReference type="AlphaFoldDB" id="A0AAQ3Q9S2"/>
<dbReference type="PANTHER" id="PTHR22893:SF132">
    <property type="entry name" value="12-OXO-PHYTODIENOIC ACID REDUCTASE"/>
    <property type="match status" value="1"/>
</dbReference>
<evidence type="ECO:0000256" key="3">
    <source>
        <dbReference type="ARBA" id="ARBA00022516"/>
    </source>
</evidence>
<keyword evidence="8" id="KW-0521">NADP</keyword>
<dbReference type="GO" id="GO:0016491">
    <property type="term" value="F:oxidoreductase activity"/>
    <property type="evidence" value="ECO:0007669"/>
    <property type="project" value="InterPro"/>
</dbReference>
<accession>A0AAQ3Q9S2</accession>
<keyword evidence="7" id="KW-0276">Fatty acid metabolism</keyword>
<organism evidence="12 13">
    <name type="scientific">Canna indica</name>
    <name type="common">Indian-shot</name>
    <dbReference type="NCBI Taxonomy" id="4628"/>
    <lineage>
        <taxon>Eukaryota</taxon>
        <taxon>Viridiplantae</taxon>
        <taxon>Streptophyta</taxon>
        <taxon>Embryophyta</taxon>
        <taxon>Tracheophyta</taxon>
        <taxon>Spermatophyta</taxon>
        <taxon>Magnoliopsida</taxon>
        <taxon>Liliopsida</taxon>
        <taxon>Zingiberales</taxon>
        <taxon>Cannaceae</taxon>
        <taxon>Canna</taxon>
    </lineage>
</organism>
<dbReference type="InterPro" id="IPR045247">
    <property type="entry name" value="Oye-like"/>
</dbReference>